<accession>A0A6A6TV33</accession>
<name>A0A6A6TV33_9PLEO</name>
<keyword evidence="2" id="KW-1185">Reference proteome</keyword>
<dbReference type="EMBL" id="MU004289">
    <property type="protein sequence ID" value="KAF2662484.1"/>
    <property type="molecule type" value="Genomic_DNA"/>
</dbReference>
<gene>
    <name evidence="1" type="ORF">K491DRAFT_179900</name>
</gene>
<proteinExistence type="predicted"/>
<reference evidence="1" key="1">
    <citation type="journal article" date="2020" name="Stud. Mycol.">
        <title>101 Dothideomycetes genomes: a test case for predicting lifestyles and emergence of pathogens.</title>
        <authorList>
            <person name="Haridas S."/>
            <person name="Albert R."/>
            <person name="Binder M."/>
            <person name="Bloem J."/>
            <person name="Labutti K."/>
            <person name="Salamov A."/>
            <person name="Andreopoulos B."/>
            <person name="Baker S."/>
            <person name="Barry K."/>
            <person name="Bills G."/>
            <person name="Bluhm B."/>
            <person name="Cannon C."/>
            <person name="Castanera R."/>
            <person name="Culley D."/>
            <person name="Daum C."/>
            <person name="Ezra D."/>
            <person name="Gonzalez J."/>
            <person name="Henrissat B."/>
            <person name="Kuo A."/>
            <person name="Liang C."/>
            <person name="Lipzen A."/>
            <person name="Lutzoni F."/>
            <person name="Magnuson J."/>
            <person name="Mondo S."/>
            <person name="Nolan M."/>
            <person name="Ohm R."/>
            <person name="Pangilinan J."/>
            <person name="Park H.-J."/>
            <person name="Ramirez L."/>
            <person name="Alfaro M."/>
            <person name="Sun H."/>
            <person name="Tritt A."/>
            <person name="Yoshinaga Y."/>
            <person name="Zwiers L.-H."/>
            <person name="Turgeon B."/>
            <person name="Goodwin S."/>
            <person name="Spatafora J."/>
            <person name="Crous P."/>
            <person name="Grigoriev I."/>
        </authorList>
    </citation>
    <scope>NUCLEOTIDE SEQUENCE</scope>
    <source>
        <strain evidence="1">CBS 122681</strain>
    </source>
</reference>
<sequence>MKRHLSPGGLSCGCSPVTIERVLTLDGHRQPTQYPPRRPALPHLPRYFSRRMCSISTAFLHILHPTSFLVHFHCPQLSCIASTLLSYQRTHKVSIPFQYTTNRLPTSYLTTCWCTAPS</sequence>
<dbReference type="Proteomes" id="UP000799324">
    <property type="component" value="Unassembled WGS sequence"/>
</dbReference>
<evidence type="ECO:0000313" key="2">
    <source>
        <dbReference type="Proteomes" id="UP000799324"/>
    </source>
</evidence>
<protein>
    <submittedName>
        <fullName evidence="1">Uncharacterized protein</fullName>
    </submittedName>
</protein>
<evidence type="ECO:0000313" key="1">
    <source>
        <dbReference type="EMBL" id="KAF2662484.1"/>
    </source>
</evidence>
<dbReference type="AlphaFoldDB" id="A0A6A6TV33"/>
<organism evidence="1 2">
    <name type="scientific">Lophiostoma macrostomum CBS 122681</name>
    <dbReference type="NCBI Taxonomy" id="1314788"/>
    <lineage>
        <taxon>Eukaryota</taxon>
        <taxon>Fungi</taxon>
        <taxon>Dikarya</taxon>
        <taxon>Ascomycota</taxon>
        <taxon>Pezizomycotina</taxon>
        <taxon>Dothideomycetes</taxon>
        <taxon>Pleosporomycetidae</taxon>
        <taxon>Pleosporales</taxon>
        <taxon>Lophiostomataceae</taxon>
        <taxon>Lophiostoma</taxon>
    </lineage>
</organism>